<dbReference type="GO" id="GO:0004222">
    <property type="term" value="F:metalloendopeptidase activity"/>
    <property type="evidence" value="ECO:0007669"/>
    <property type="project" value="TreeGrafter"/>
</dbReference>
<keyword evidence="5" id="KW-1185">Reference proteome</keyword>
<keyword evidence="1" id="KW-0732">Signal</keyword>
<dbReference type="RefSeq" id="WP_204013124.1">
    <property type="nucleotide sequence ID" value="NZ_BOPG01000117.1"/>
</dbReference>
<evidence type="ECO:0000256" key="1">
    <source>
        <dbReference type="ARBA" id="ARBA00022729"/>
    </source>
</evidence>
<sequence>MTGKAITTTIVLIVGLLLSCVAGAVLMFGGGPGSGCTGPVPDSSTARSSTSRPPVGRYTDEQLGHAATIVTVGTQMGVPLRGWVIAVATAIQESDLRNLPGGPDDSVGLFQQRPSQGWGTADQLHDPAYAAGRFFDKLLAVDGWQQMPLTEAAQAVQHSAYPDAYARHEADAHQLVQAVADAEPTALDCTPAATGEWTQPVTGAVVSGFRTPERPTHHGVDLAATRGTPIRAASTGTVTTVRCNVSPADHGCDVDGSPQIRGCGWYVDIEHPGGVVTRYCHMLTHPYVEPGQAVTVGEVIGIVGTSGNSSGPHLHYEVHNGDHAASSATNPVTFMASVNAPLAG</sequence>
<feature type="region of interest" description="Disordered" evidence="2">
    <location>
        <begin position="36"/>
        <end position="58"/>
    </location>
</feature>
<evidence type="ECO:0000256" key="2">
    <source>
        <dbReference type="SAM" id="MobiDB-lite"/>
    </source>
</evidence>
<feature type="domain" description="M23ase beta-sheet core" evidence="3">
    <location>
        <begin position="216"/>
        <end position="323"/>
    </location>
</feature>
<feature type="compositionally biased region" description="Low complexity" evidence="2">
    <location>
        <begin position="37"/>
        <end position="54"/>
    </location>
</feature>
<gene>
    <name evidence="4" type="ORF">Vau01_119840</name>
</gene>
<dbReference type="Gene3D" id="2.70.70.10">
    <property type="entry name" value="Glucose Permease (Domain IIA)"/>
    <property type="match status" value="1"/>
</dbReference>
<comment type="caution">
    <text evidence="4">The sequence shown here is derived from an EMBL/GenBank/DDBJ whole genome shotgun (WGS) entry which is preliminary data.</text>
</comment>
<dbReference type="Proteomes" id="UP000612585">
    <property type="component" value="Unassembled WGS sequence"/>
</dbReference>
<protein>
    <recommendedName>
        <fullName evidence="3">M23ase beta-sheet core domain-containing protein</fullName>
    </recommendedName>
</protein>
<dbReference type="AlphaFoldDB" id="A0A8J4E7R2"/>
<dbReference type="PANTHER" id="PTHR21666:SF289">
    <property type="entry name" value="L-ALA--D-GLU ENDOPEPTIDASE"/>
    <property type="match status" value="1"/>
</dbReference>
<dbReference type="PROSITE" id="PS51257">
    <property type="entry name" value="PROKAR_LIPOPROTEIN"/>
    <property type="match status" value="1"/>
</dbReference>
<accession>A0A8J4E7R2</accession>
<dbReference type="InterPro" id="IPR050570">
    <property type="entry name" value="Cell_wall_metabolism_enzyme"/>
</dbReference>
<dbReference type="SUPFAM" id="SSF51261">
    <property type="entry name" value="Duplicated hybrid motif"/>
    <property type="match status" value="1"/>
</dbReference>
<dbReference type="EMBL" id="BOPG01000117">
    <property type="protein sequence ID" value="GIJ64468.1"/>
    <property type="molecule type" value="Genomic_DNA"/>
</dbReference>
<dbReference type="InterPro" id="IPR016047">
    <property type="entry name" value="M23ase_b-sheet_dom"/>
</dbReference>
<name>A0A8J4E7R2_9ACTN</name>
<evidence type="ECO:0000313" key="5">
    <source>
        <dbReference type="Proteomes" id="UP000612585"/>
    </source>
</evidence>
<organism evidence="4 5">
    <name type="scientific">Virgisporangium aurantiacum</name>
    <dbReference type="NCBI Taxonomy" id="175570"/>
    <lineage>
        <taxon>Bacteria</taxon>
        <taxon>Bacillati</taxon>
        <taxon>Actinomycetota</taxon>
        <taxon>Actinomycetes</taxon>
        <taxon>Micromonosporales</taxon>
        <taxon>Micromonosporaceae</taxon>
        <taxon>Virgisporangium</taxon>
    </lineage>
</organism>
<dbReference type="PANTHER" id="PTHR21666">
    <property type="entry name" value="PEPTIDASE-RELATED"/>
    <property type="match status" value="1"/>
</dbReference>
<evidence type="ECO:0000259" key="3">
    <source>
        <dbReference type="Pfam" id="PF01551"/>
    </source>
</evidence>
<reference evidence="4" key="1">
    <citation type="submission" date="2021-01" db="EMBL/GenBank/DDBJ databases">
        <title>Whole genome shotgun sequence of Virgisporangium aurantiacum NBRC 16421.</title>
        <authorList>
            <person name="Komaki H."/>
            <person name="Tamura T."/>
        </authorList>
    </citation>
    <scope>NUCLEOTIDE SEQUENCE</scope>
    <source>
        <strain evidence="4">NBRC 16421</strain>
    </source>
</reference>
<dbReference type="Pfam" id="PF01551">
    <property type="entry name" value="Peptidase_M23"/>
    <property type="match status" value="1"/>
</dbReference>
<proteinExistence type="predicted"/>
<dbReference type="CDD" id="cd12797">
    <property type="entry name" value="M23_peptidase"/>
    <property type="match status" value="1"/>
</dbReference>
<evidence type="ECO:0000313" key="4">
    <source>
        <dbReference type="EMBL" id="GIJ64468.1"/>
    </source>
</evidence>
<dbReference type="InterPro" id="IPR011055">
    <property type="entry name" value="Dup_hybrid_motif"/>
</dbReference>